<evidence type="ECO:0000313" key="1">
    <source>
        <dbReference type="EMBL" id="SGY62718.1"/>
    </source>
</evidence>
<dbReference type="Proteomes" id="UP000249464">
    <property type="component" value="Unassembled WGS sequence"/>
</dbReference>
<reference evidence="1 2" key="1">
    <citation type="submission" date="2016-11" db="EMBL/GenBank/DDBJ databases">
        <authorList>
            <person name="Jaros S."/>
            <person name="Januszkiewicz K."/>
            <person name="Wedrychowicz H."/>
        </authorList>
    </citation>
    <scope>NUCLEOTIDE SEQUENCE [LARGE SCALE GENOMIC DNA]</scope>
</reference>
<sequence>MREKGARHLPSGIAAALQRVSAPRHRNTTGKAITLEDDEDEDEDEWRKKMRMSTCRHVEVFMCRIRQFHVSDQIDLLRSDQDQINQVRIRKIQIRSDQITVTDP</sequence>
<dbReference type="AlphaFoldDB" id="A0A2X0MAW6"/>
<evidence type="ECO:0000313" key="2">
    <source>
        <dbReference type="Proteomes" id="UP000249464"/>
    </source>
</evidence>
<dbReference type="EMBL" id="FQNC01000045">
    <property type="protein sequence ID" value="SGY62718.1"/>
    <property type="molecule type" value="Genomic_DNA"/>
</dbReference>
<keyword evidence="2" id="KW-1185">Reference proteome</keyword>
<protein>
    <submittedName>
        <fullName evidence="1">BQ5605_C007g04726 protein</fullName>
    </submittedName>
</protein>
<gene>
    <name evidence="1" type="primary">BQ5605_C007g04726</name>
    <name evidence="1" type="ORF">BQ5605_C007G04726</name>
</gene>
<dbReference type="STRING" id="796604.A0A2X0MAW6"/>
<name>A0A2X0MAW6_9BASI</name>
<organism evidence="1 2">
    <name type="scientific">Microbotryum silenes-dioicae</name>
    <dbReference type="NCBI Taxonomy" id="796604"/>
    <lineage>
        <taxon>Eukaryota</taxon>
        <taxon>Fungi</taxon>
        <taxon>Dikarya</taxon>
        <taxon>Basidiomycota</taxon>
        <taxon>Pucciniomycotina</taxon>
        <taxon>Microbotryomycetes</taxon>
        <taxon>Microbotryales</taxon>
        <taxon>Microbotryaceae</taxon>
        <taxon>Microbotryum</taxon>
    </lineage>
</organism>
<accession>A0A2X0MAW6</accession>
<proteinExistence type="predicted"/>